<evidence type="ECO:0000313" key="3">
    <source>
        <dbReference type="EMBL" id="MWB97655.1"/>
    </source>
</evidence>
<feature type="domain" description="GmrSD restriction endonucleases N-terminal" evidence="1">
    <location>
        <begin position="10"/>
        <end position="228"/>
    </location>
</feature>
<dbReference type="PANTHER" id="PTHR35149">
    <property type="entry name" value="SLL5132 PROTEIN"/>
    <property type="match status" value="1"/>
</dbReference>
<dbReference type="Pfam" id="PF03235">
    <property type="entry name" value="GmrSD_N"/>
    <property type="match status" value="1"/>
</dbReference>
<dbReference type="AlphaFoldDB" id="A0A6I4NYZ6"/>
<feature type="domain" description="GmrSD restriction endonucleases C-terminal" evidence="2">
    <location>
        <begin position="414"/>
        <end position="560"/>
    </location>
</feature>
<dbReference type="SUPFAM" id="SSF46767">
    <property type="entry name" value="Methylated DNA-protein cysteine methyltransferase, C-terminal domain"/>
    <property type="match status" value="1"/>
</dbReference>
<dbReference type="Pfam" id="PF07510">
    <property type="entry name" value="GmrSD_C"/>
    <property type="match status" value="1"/>
</dbReference>
<name>A0A6I4NYZ6_9MICO</name>
<gene>
    <name evidence="3" type="ORF">GB864_03670</name>
</gene>
<comment type="caution">
    <text evidence="3">The sequence shown here is derived from an EMBL/GenBank/DDBJ whole genome shotgun (WGS) entry which is preliminary data.</text>
</comment>
<dbReference type="RefSeq" id="WP_160423003.1">
    <property type="nucleotide sequence ID" value="NZ_WSTA01000010.1"/>
</dbReference>
<evidence type="ECO:0000259" key="1">
    <source>
        <dbReference type="Pfam" id="PF03235"/>
    </source>
</evidence>
<accession>A0A6I4NYZ6</accession>
<dbReference type="InterPro" id="IPR004919">
    <property type="entry name" value="GmrSD_N"/>
</dbReference>
<protein>
    <submittedName>
        <fullName evidence="3">DUF262 domain-containing protein</fullName>
    </submittedName>
</protein>
<evidence type="ECO:0000259" key="2">
    <source>
        <dbReference type="Pfam" id="PF07510"/>
    </source>
</evidence>
<dbReference type="InterPro" id="IPR036217">
    <property type="entry name" value="MethylDNA_cys_MeTrfase_DNAb"/>
</dbReference>
<dbReference type="Proteomes" id="UP000438182">
    <property type="component" value="Unassembled WGS sequence"/>
</dbReference>
<dbReference type="EMBL" id="WSTA01000010">
    <property type="protein sequence ID" value="MWB97655.1"/>
    <property type="molecule type" value="Genomic_DNA"/>
</dbReference>
<dbReference type="PANTHER" id="PTHR35149:SF2">
    <property type="entry name" value="DUF262 DOMAIN-CONTAINING PROTEIN"/>
    <property type="match status" value="1"/>
</dbReference>
<dbReference type="InterPro" id="IPR036388">
    <property type="entry name" value="WH-like_DNA-bd_sf"/>
</dbReference>
<proteinExistence type="predicted"/>
<dbReference type="InterPro" id="IPR011089">
    <property type="entry name" value="GmrSD_C"/>
</dbReference>
<dbReference type="Gene3D" id="1.10.10.10">
    <property type="entry name" value="Winged helix-like DNA-binding domain superfamily/Winged helix DNA-binding domain"/>
    <property type="match status" value="1"/>
</dbReference>
<evidence type="ECO:0000313" key="4">
    <source>
        <dbReference type="Proteomes" id="UP000438182"/>
    </source>
</evidence>
<organism evidence="3 4">
    <name type="scientific">Agromyces seonyuensis</name>
    <dbReference type="NCBI Taxonomy" id="2662446"/>
    <lineage>
        <taxon>Bacteria</taxon>
        <taxon>Bacillati</taxon>
        <taxon>Actinomycetota</taxon>
        <taxon>Actinomycetes</taxon>
        <taxon>Micrococcales</taxon>
        <taxon>Microbacteriaceae</taxon>
        <taxon>Agromyces</taxon>
    </lineage>
</organism>
<reference evidence="3 4" key="1">
    <citation type="submission" date="2019-12" db="EMBL/GenBank/DDBJ databases">
        <authorList>
            <person name="Kim Y.S."/>
        </authorList>
    </citation>
    <scope>NUCLEOTIDE SEQUENCE [LARGE SCALE GENOMIC DNA]</scope>
    <source>
        <strain evidence="3 4">MMS17-SY077</strain>
    </source>
</reference>
<keyword evidence="4" id="KW-1185">Reference proteome</keyword>
<sequence>MDVQETQLQSVLAGVKQYRVPLYQRTYSWSSKQLGRLWDDIVALADEQRQNSRATHFTGSLVLSLGQVGAGGTEFLVVDGQQRLTTLTMLLCALRDHYKETEPDRPEKAARVEETYLVDRFKSGDEKYKLLPTQADRAAFRAIVGGTPEHAGTSGLLEAYRFFRAGLHRADDPEDPHDIDRIEAAVLSGLVFVSITARGDDNVYRIFESLNNTGLKLTQGDLIRNYLFMRLGTRGEDVYNDIWLDLQRKLSTNDLETLFWLDLQRTRPDSKPGDIYTAQVERMNALPDEAIVDEVRRFSDLASMLQVIRSPLHESSPAVRRQLERLSLWGLGATDALVLHLLDLRAGGVLTDDEVARGLQLLESFLVRRLVIGAPANALSRILYRAPLEIADASDAVDALHRYFSSGRKYFATDAQIIDAVGTKQFYYQGKYHQRRAVLGWLEETTPMRAGDRALPGKEHVDPSTMTIEHIMPQSPTAEWMAAASRNLGEFATFDDFHEATVHSLANLTLTAYNSELSNHPFELKRDYLRSSSMRMNMEIADRPSWDRTAIEERGRALAERIIATWTGPISEPAPESGFPARTVSDLVQAIPAGRWASYGDLAQVAGTHPVPLGQFIAGSGLPGAYRVLGRRGTISPGFSWHTNSPFQGRDPLDVLADEGVEFNAEGRASTAQRLGVPELAALIGLSMGSDGDALVDEDDERTAFLESLAKQHSAATVFGVGELIEGWERLGGHISYGSTAEPSCFLEAGTGPGRPKSIWPFTIYPYGSVEVVFQHLMNRPPFDEPELREELRERLNRVAGIRIESDRLEKRPPFQVDVLADREARSMVIETLEWFMAELARFDAEHA</sequence>